<keyword evidence="9 12" id="KW-0460">Magnesium</keyword>
<dbReference type="CDD" id="cd01174">
    <property type="entry name" value="ribokinase"/>
    <property type="match status" value="1"/>
</dbReference>
<keyword evidence="12" id="KW-0539">Nucleus</keyword>
<keyword evidence="11 12" id="KW-0119">Carbohydrate metabolism</keyword>
<protein>
    <recommendedName>
        <fullName evidence="3 12">Ribokinase</fullName>
        <shortName evidence="12">RK</shortName>
        <ecNumber evidence="2 12">2.7.1.15</ecNumber>
    </recommendedName>
</protein>
<reference evidence="15 16" key="1">
    <citation type="journal article" date="2018" name="Sci. Rep.">
        <title>Raphidocelis subcapitata (=Pseudokirchneriella subcapitata) provides an insight into genome evolution and environmental adaptations in the Sphaeropleales.</title>
        <authorList>
            <person name="Suzuki S."/>
            <person name="Yamaguchi H."/>
            <person name="Nakajima N."/>
            <person name="Kawachi M."/>
        </authorList>
    </citation>
    <scope>NUCLEOTIDE SEQUENCE [LARGE SCALE GENOMIC DNA]</scope>
    <source>
        <strain evidence="15 16">NIES-35</strain>
    </source>
</reference>
<feature type="binding site" evidence="12">
    <location>
        <begin position="84"/>
        <end position="88"/>
    </location>
    <ligand>
        <name>substrate</name>
    </ligand>
</feature>
<dbReference type="InterPro" id="IPR029056">
    <property type="entry name" value="Ribokinase-like"/>
</dbReference>
<dbReference type="PANTHER" id="PTHR10584">
    <property type="entry name" value="SUGAR KINASE"/>
    <property type="match status" value="1"/>
</dbReference>
<feature type="binding site" evidence="12">
    <location>
        <position position="185"/>
    </location>
    <ligand>
        <name>substrate</name>
    </ligand>
</feature>
<feature type="domain" description="Carbohydrate kinase PfkB" evidence="14">
    <location>
        <begin position="49"/>
        <end position="343"/>
    </location>
</feature>
<keyword evidence="7 12" id="KW-0418">Kinase</keyword>
<dbReference type="PRINTS" id="PR00990">
    <property type="entry name" value="RIBOKINASE"/>
</dbReference>
<dbReference type="EC" id="2.7.1.15" evidence="2 12"/>
<dbReference type="OrthoDB" id="415590at2759"/>
<dbReference type="GO" id="GO:0005524">
    <property type="term" value="F:ATP binding"/>
    <property type="evidence" value="ECO:0007669"/>
    <property type="project" value="UniProtKB-UniRule"/>
</dbReference>
<dbReference type="AlphaFoldDB" id="A0A2V0P483"/>
<comment type="function">
    <text evidence="12">Catalyzes the phosphorylation of ribose at O-5 in a reaction requiring ATP and magnesium. The resulting D-ribose-5-phosphate can then be used either for sythesis of nucleotides, histidine, and tryptophan, or as a component of the pentose phosphate pathway.</text>
</comment>
<accession>A0A2V0P483</accession>
<feature type="active site" description="Proton acceptor" evidence="12">
    <location>
        <position position="301"/>
    </location>
</feature>
<dbReference type="SUPFAM" id="SSF53613">
    <property type="entry name" value="Ribokinase-like"/>
    <property type="match status" value="1"/>
</dbReference>
<evidence type="ECO:0000256" key="13">
    <source>
        <dbReference type="SAM" id="MobiDB-lite"/>
    </source>
</evidence>
<feature type="binding site" evidence="12">
    <location>
        <position position="331"/>
    </location>
    <ligand>
        <name>K(+)</name>
        <dbReference type="ChEBI" id="CHEBI:29103"/>
    </ligand>
</feature>
<feature type="binding site" evidence="12">
    <location>
        <position position="295"/>
    </location>
    <ligand>
        <name>K(+)</name>
        <dbReference type="ChEBI" id="CHEBI:29103"/>
    </ligand>
</feature>
<dbReference type="GO" id="GO:0005737">
    <property type="term" value="C:cytoplasm"/>
    <property type="evidence" value="ECO:0007669"/>
    <property type="project" value="UniProtKB-SubCell"/>
</dbReference>
<dbReference type="InterPro" id="IPR002139">
    <property type="entry name" value="Ribo/fructo_kinase"/>
</dbReference>
<evidence type="ECO:0000256" key="11">
    <source>
        <dbReference type="ARBA" id="ARBA00023277"/>
    </source>
</evidence>
<dbReference type="FunCoup" id="A0A2V0P483">
    <property type="interactions" value="1416"/>
</dbReference>
<feature type="binding site" evidence="12">
    <location>
        <begin position="300"/>
        <end position="301"/>
    </location>
    <ligand>
        <name>ATP</name>
        <dbReference type="ChEBI" id="CHEBI:30616"/>
    </ligand>
</feature>
<dbReference type="GO" id="GO:0019303">
    <property type="term" value="P:D-ribose catabolic process"/>
    <property type="evidence" value="ECO:0007669"/>
    <property type="project" value="UniProtKB-UniRule"/>
</dbReference>
<dbReference type="InParanoid" id="A0A2V0P483"/>
<evidence type="ECO:0000256" key="8">
    <source>
        <dbReference type="ARBA" id="ARBA00022840"/>
    </source>
</evidence>
<comment type="subcellular location">
    <subcellularLocation>
        <location evidence="12">Cytoplasm</location>
    </subcellularLocation>
    <subcellularLocation>
        <location evidence="12">Nucleus</location>
    </subcellularLocation>
</comment>
<name>A0A2V0P483_9CHLO</name>
<dbReference type="STRING" id="307507.A0A2V0P483"/>
<keyword evidence="4 12" id="KW-0808">Transferase</keyword>
<evidence type="ECO:0000256" key="10">
    <source>
        <dbReference type="ARBA" id="ARBA00022958"/>
    </source>
</evidence>
<proteinExistence type="inferred from homology"/>
<comment type="similarity">
    <text evidence="1">Belongs to the carbohydrate kinase pfkB family.</text>
</comment>
<evidence type="ECO:0000313" key="15">
    <source>
        <dbReference type="EMBL" id="GBF91895.1"/>
    </source>
</evidence>
<comment type="pathway">
    <text evidence="12">Carbohydrate metabolism; D-ribose degradation; D-ribose 5-phosphate from beta-D-ribopyranose: step 2/2.</text>
</comment>
<keyword evidence="12" id="KW-0963">Cytoplasm</keyword>
<comment type="caution">
    <text evidence="12">Lacks conserved residue(s) required for the propagation of feature annotation.</text>
</comment>
<evidence type="ECO:0000256" key="12">
    <source>
        <dbReference type="HAMAP-Rule" id="MF_03215"/>
    </source>
</evidence>
<dbReference type="PANTHER" id="PTHR10584:SF166">
    <property type="entry name" value="RIBOKINASE"/>
    <property type="match status" value="1"/>
</dbReference>
<keyword evidence="16" id="KW-1185">Reference proteome</keyword>
<dbReference type="GO" id="GO:0046872">
    <property type="term" value="F:metal ion binding"/>
    <property type="evidence" value="ECO:0007669"/>
    <property type="project" value="UniProtKB-KW"/>
</dbReference>
<feature type="binding site" evidence="12">
    <location>
        <position position="297"/>
    </location>
    <ligand>
        <name>K(+)</name>
        <dbReference type="ChEBI" id="CHEBI:29103"/>
    </ligand>
</feature>
<keyword evidence="10 12" id="KW-0630">Potassium</keyword>
<feature type="binding site" evidence="12">
    <location>
        <position position="230"/>
    </location>
    <ligand>
        <name>ATP</name>
        <dbReference type="ChEBI" id="CHEBI:30616"/>
    </ligand>
</feature>
<gene>
    <name evidence="15" type="ORF">Rsub_05000</name>
</gene>
<dbReference type="HAMAP" id="MF_01987">
    <property type="entry name" value="Ribokinase"/>
    <property type="match status" value="1"/>
</dbReference>
<keyword evidence="6 12" id="KW-0547">Nucleotide-binding</keyword>
<dbReference type="InterPro" id="IPR011611">
    <property type="entry name" value="PfkB_dom"/>
</dbReference>
<keyword evidence="8 12" id="KW-0067">ATP-binding</keyword>
<evidence type="ECO:0000313" key="16">
    <source>
        <dbReference type="Proteomes" id="UP000247498"/>
    </source>
</evidence>
<dbReference type="EMBL" id="BDRX01000027">
    <property type="protein sequence ID" value="GBF91895.1"/>
    <property type="molecule type" value="Genomic_DNA"/>
</dbReference>
<dbReference type="Proteomes" id="UP000247498">
    <property type="component" value="Unassembled WGS sequence"/>
</dbReference>
<feature type="binding site" evidence="12">
    <location>
        <position position="334"/>
    </location>
    <ligand>
        <name>K(+)</name>
        <dbReference type="ChEBI" id="CHEBI:29103"/>
    </ligand>
</feature>
<dbReference type="GO" id="GO:0004747">
    <property type="term" value="F:ribokinase activity"/>
    <property type="evidence" value="ECO:0007669"/>
    <property type="project" value="UniProtKB-UniRule"/>
</dbReference>
<dbReference type="UniPathway" id="UPA00916">
    <property type="reaction ID" value="UER00889"/>
</dbReference>
<dbReference type="GO" id="GO:0005634">
    <property type="term" value="C:nucleus"/>
    <property type="evidence" value="ECO:0007669"/>
    <property type="project" value="UniProtKB-SubCell"/>
</dbReference>
<feature type="binding site" evidence="12">
    <location>
        <begin position="56"/>
        <end position="58"/>
    </location>
    <ligand>
        <name>substrate</name>
    </ligand>
</feature>
<dbReference type="InterPro" id="IPR011877">
    <property type="entry name" value="Ribokinase"/>
</dbReference>
<evidence type="ECO:0000256" key="6">
    <source>
        <dbReference type="ARBA" id="ARBA00022741"/>
    </source>
</evidence>
<dbReference type="PROSITE" id="PS00584">
    <property type="entry name" value="PFKB_KINASES_2"/>
    <property type="match status" value="1"/>
</dbReference>
<dbReference type="InterPro" id="IPR002173">
    <property type="entry name" value="Carboh/pur_kinase_PfkB_CS"/>
</dbReference>
<feature type="region of interest" description="Disordered" evidence="13">
    <location>
        <begin position="1"/>
        <end position="42"/>
    </location>
</feature>
<comment type="subunit">
    <text evidence="12">Homodimer.</text>
</comment>
<organism evidence="15 16">
    <name type="scientific">Raphidocelis subcapitata</name>
    <dbReference type="NCBI Taxonomy" id="307507"/>
    <lineage>
        <taxon>Eukaryota</taxon>
        <taxon>Viridiplantae</taxon>
        <taxon>Chlorophyta</taxon>
        <taxon>core chlorophytes</taxon>
        <taxon>Chlorophyceae</taxon>
        <taxon>CS clade</taxon>
        <taxon>Sphaeropleales</taxon>
        <taxon>Selenastraceae</taxon>
        <taxon>Raphidocelis</taxon>
    </lineage>
</organism>
<feature type="compositionally biased region" description="Low complexity" evidence="13">
    <location>
        <begin position="1"/>
        <end position="40"/>
    </location>
</feature>
<comment type="similarity">
    <text evidence="12">Belongs to the carbohydrate kinase PfkB family. Ribokinase subfamily.</text>
</comment>
<feature type="binding site" evidence="12">
    <location>
        <begin position="266"/>
        <end position="271"/>
    </location>
    <ligand>
        <name>ATP</name>
        <dbReference type="ChEBI" id="CHEBI:30616"/>
    </ligand>
</feature>
<feature type="binding site" evidence="12">
    <location>
        <position position="340"/>
    </location>
    <ligand>
        <name>K(+)</name>
        <dbReference type="ChEBI" id="CHEBI:29103"/>
    </ligand>
</feature>
<evidence type="ECO:0000256" key="7">
    <source>
        <dbReference type="ARBA" id="ARBA00022777"/>
    </source>
</evidence>
<sequence length="355" mass="35095">MAARGAAQPRAGPTSPRAAPRRPAAPAPSAAPAAAAAPAAGPAPGPKPLVVVGSVNADLVLAVDRVPAPGETLAAASLQTFPGGKGANQAAAAARLGYETFFIGATGTDANAPLLRAELEGCGVRLDHLAATEGPSGTAVILLQPSGENSIIIVGGANQDSRSWALPPAAEALLRTAGAVLLQREVPESVNTAVAEAARGAGVPVFLDAGGVDAPLGPRLLAAVTLLSPNETELERLTGLPTDSPGAVEAAARALIGSGVPQVLVKLGSEGSMLLTGPDAAPLRQPCVPAPRVVDTTGAGDCFTAAYAVATLEGQPPRRALLFASAAASLCVRRVGAMPSMPSRGEVDALLAEVQ</sequence>
<evidence type="ECO:0000256" key="1">
    <source>
        <dbReference type="ARBA" id="ARBA00005380"/>
    </source>
</evidence>
<dbReference type="Gene3D" id="3.40.1190.20">
    <property type="match status" value="1"/>
</dbReference>
<evidence type="ECO:0000256" key="3">
    <source>
        <dbReference type="ARBA" id="ARBA00016943"/>
    </source>
</evidence>
<dbReference type="Pfam" id="PF00294">
    <property type="entry name" value="PfkB"/>
    <property type="match status" value="1"/>
</dbReference>
<comment type="catalytic activity">
    <reaction evidence="12">
        <text>D-ribose + ATP = D-ribose 5-phosphate + ADP + H(+)</text>
        <dbReference type="Rhea" id="RHEA:13697"/>
        <dbReference type="ChEBI" id="CHEBI:15378"/>
        <dbReference type="ChEBI" id="CHEBI:30616"/>
        <dbReference type="ChEBI" id="CHEBI:47013"/>
        <dbReference type="ChEBI" id="CHEBI:78346"/>
        <dbReference type="ChEBI" id="CHEBI:456216"/>
        <dbReference type="EC" id="2.7.1.15"/>
    </reaction>
</comment>
<comment type="caution">
    <text evidence="15">The sequence shown here is derived from an EMBL/GenBank/DDBJ whole genome shotgun (WGS) entry which is preliminary data.</text>
</comment>
<comment type="activity regulation">
    <text evidence="12">Activated by a monovalent cation that binds near, but not in, the active site. The most likely occupant of the site in vivo is potassium. Ion binding induces a conformational change that may alter substrate affinity.</text>
</comment>
<evidence type="ECO:0000256" key="9">
    <source>
        <dbReference type="ARBA" id="ARBA00022842"/>
    </source>
</evidence>
<comment type="cofactor">
    <cofactor evidence="12">
        <name>Mg(2+)</name>
        <dbReference type="ChEBI" id="CHEBI:18420"/>
    </cofactor>
    <text evidence="12">Requires a divalent cation, most likely magnesium in vivo, as an electrophilic catalyst to aid phosphoryl group transfer. It is the chelate of the metal and the nucleotide that is the actual substrate.</text>
</comment>
<feature type="binding site" evidence="12">
    <location>
        <position position="301"/>
    </location>
    <ligand>
        <name>substrate</name>
    </ligand>
</feature>
<evidence type="ECO:0000256" key="4">
    <source>
        <dbReference type="ARBA" id="ARBA00022679"/>
    </source>
</evidence>
<feature type="binding site" evidence="12">
    <location>
        <position position="336"/>
    </location>
    <ligand>
        <name>K(+)</name>
        <dbReference type="ChEBI" id="CHEBI:29103"/>
    </ligand>
</feature>
<evidence type="ECO:0000256" key="2">
    <source>
        <dbReference type="ARBA" id="ARBA00012035"/>
    </source>
</evidence>
<keyword evidence="5 12" id="KW-0479">Metal-binding</keyword>
<evidence type="ECO:0000256" key="5">
    <source>
        <dbReference type="ARBA" id="ARBA00022723"/>
    </source>
</evidence>
<evidence type="ECO:0000259" key="14">
    <source>
        <dbReference type="Pfam" id="PF00294"/>
    </source>
</evidence>